<dbReference type="CDD" id="cd10936">
    <property type="entry name" value="CE4_DAC2"/>
    <property type="match status" value="1"/>
</dbReference>
<keyword evidence="3" id="KW-1185">Reference proteome</keyword>
<sequence>MIVLPLRTLLRAGFLFSVLAFTSLMNSQASANSATNLKAIDSPKVTIIIDDVGNNESRGLRTVNLHGPVTLAILPERPFSAELANKAHAIGKEIILHAPMENLRDAPLGGGALTSDMSSRRFKSQLLKNIESIPHLMGINNHMGSLLTTKHLQMNWTMKILKDKNLMFVDSRTNPKSIAKEVAMLYNIPTVSRDIFLDHERKTDYIAKQFEKCLALAVKNGNCLMIGHPYPETLAHLEKALPLLVKRGFQQQPLSRLIEQETLARNPPRQPSIDNVTPRQLEVSFKDL</sequence>
<evidence type="ECO:0000313" key="3">
    <source>
        <dbReference type="Proteomes" id="UP001501565"/>
    </source>
</evidence>
<dbReference type="EMBL" id="BAABBN010000007">
    <property type="protein sequence ID" value="GAA3929297.1"/>
    <property type="molecule type" value="Genomic_DNA"/>
</dbReference>
<evidence type="ECO:0000256" key="1">
    <source>
        <dbReference type="SAM" id="SignalP"/>
    </source>
</evidence>
<dbReference type="InterPro" id="IPR011330">
    <property type="entry name" value="Glyco_hydro/deAcase_b/a-brl"/>
</dbReference>
<accession>A0ABP7MSA9</accession>
<dbReference type="PANTHER" id="PTHR30105:SF2">
    <property type="entry name" value="DIVERGENT POLYSACCHARIDE DEACETYLASE SUPERFAMILY"/>
    <property type="match status" value="1"/>
</dbReference>
<dbReference type="Pfam" id="PF04748">
    <property type="entry name" value="Polysacc_deac_2"/>
    <property type="match status" value="1"/>
</dbReference>
<dbReference type="SUPFAM" id="SSF88713">
    <property type="entry name" value="Glycoside hydrolase/deacetylase"/>
    <property type="match status" value="1"/>
</dbReference>
<organism evidence="2 3">
    <name type="scientific">Litoribacillus peritrichatus</name>
    <dbReference type="NCBI Taxonomy" id="718191"/>
    <lineage>
        <taxon>Bacteria</taxon>
        <taxon>Pseudomonadati</taxon>
        <taxon>Pseudomonadota</taxon>
        <taxon>Gammaproteobacteria</taxon>
        <taxon>Oceanospirillales</taxon>
        <taxon>Oceanospirillaceae</taxon>
        <taxon>Litoribacillus</taxon>
    </lineage>
</organism>
<dbReference type="RefSeq" id="WP_344799101.1">
    <property type="nucleotide sequence ID" value="NZ_BAABBN010000007.1"/>
</dbReference>
<keyword evidence="1" id="KW-0732">Signal</keyword>
<proteinExistence type="predicted"/>
<protein>
    <submittedName>
        <fullName evidence="2">Divergent polysaccharide deacetylase family protein</fullName>
    </submittedName>
</protein>
<evidence type="ECO:0000313" key="2">
    <source>
        <dbReference type="EMBL" id="GAA3929297.1"/>
    </source>
</evidence>
<name>A0ABP7MSA9_9GAMM</name>
<feature type="chain" id="PRO_5047284388" evidence="1">
    <location>
        <begin position="32"/>
        <end position="288"/>
    </location>
</feature>
<dbReference type="Gene3D" id="3.20.20.370">
    <property type="entry name" value="Glycoside hydrolase/deacetylase"/>
    <property type="match status" value="1"/>
</dbReference>
<dbReference type="InterPro" id="IPR006837">
    <property type="entry name" value="Divergent_DAC"/>
</dbReference>
<feature type="signal peptide" evidence="1">
    <location>
        <begin position="1"/>
        <end position="31"/>
    </location>
</feature>
<comment type="caution">
    <text evidence="2">The sequence shown here is derived from an EMBL/GenBank/DDBJ whole genome shotgun (WGS) entry which is preliminary data.</text>
</comment>
<gene>
    <name evidence="2" type="ORF">GCM10022277_27280</name>
</gene>
<reference evidence="3" key="1">
    <citation type="journal article" date="2019" name="Int. J. Syst. Evol. Microbiol.">
        <title>The Global Catalogue of Microorganisms (GCM) 10K type strain sequencing project: providing services to taxonomists for standard genome sequencing and annotation.</title>
        <authorList>
            <consortium name="The Broad Institute Genomics Platform"/>
            <consortium name="The Broad Institute Genome Sequencing Center for Infectious Disease"/>
            <person name="Wu L."/>
            <person name="Ma J."/>
        </authorList>
    </citation>
    <scope>NUCLEOTIDE SEQUENCE [LARGE SCALE GENOMIC DNA]</scope>
    <source>
        <strain evidence="3">JCM 17551</strain>
    </source>
</reference>
<dbReference type="Proteomes" id="UP001501565">
    <property type="component" value="Unassembled WGS sequence"/>
</dbReference>
<dbReference type="PANTHER" id="PTHR30105">
    <property type="entry name" value="UNCHARACTERIZED YIBQ-RELATED"/>
    <property type="match status" value="1"/>
</dbReference>